<accession>A0A2R8A8J2</accession>
<name>A0A2R8A8J2_9RHOB</name>
<evidence type="ECO:0000313" key="3">
    <source>
        <dbReference type="Proteomes" id="UP000244932"/>
    </source>
</evidence>
<dbReference type="PANTHER" id="PTHR40257:SF1">
    <property type="entry name" value="DUF1330 DOMAIN-CONTAINING PROTEIN"/>
    <property type="match status" value="1"/>
</dbReference>
<feature type="domain" description="DUF1330" evidence="1">
    <location>
        <begin position="70"/>
        <end position="151"/>
    </location>
</feature>
<dbReference type="InterPro" id="IPR011008">
    <property type="entry name" value="Dimeric_a/b-barrel"/>
</dbReference>
<dbReference type="Proteomes" id="UP000244932">
    <property type="component" value="Unassembled WGS sequence"/>
</dbReference>
<dbReference type="Gene3D" id="3.30.70.100">
    <property type="match status" value="1"/>
</dbReference>
<sequence length="166" mass="18846">MQTGNFPLAMRLCRKTDETPCSQARIHLTDWRKIRKATAMTTPYIDPTREQFGAFAKLPQDTPISMLNLVKLRDAAAYRRYSKETAPILARVGGHVEWSGQFEAVLIGPDQESWDVVFIARYPNAAAFIEMIRDPDYQRAVTHRQHAVETSRLIRLAPREAGNGFG</sequence>
<keyword evidence="3" id="KW-1185">Reference proteome</keyword>
<dbReference type="SUPFAM" id="SSF54909">
    <property type="entry name" value="Dimeric alpha+beta barrel"/>
    <property type="match status" value="1"/>
</dbReference>
<dbReference type="Pfam" id="PF07045">
    <property type="entry name" value="DUF1330"/>
    <property type="match status" value="1"/>
</dbReference>
<gene>
    <name evidence="2" type="ORF">POI8812_00658</name>
</gene>
<evidence type="ECO:0000259" key="1">
    <source>
        <dbReference type="Pfam" id="PF07045"/>
    </source>
</evidence>
<dbReference type="PANTHER" id="PTHR40257">
    <property type="match status" value="1"/>
</dbReference>
<dbReference type="InterPro" id="IPR010753">
    <property type="entry name" value="DUF1330"/>
</dbReference>
<organism evidence="2 3">
    <name type="scientific">Pontivivens insulae</name>
    <dbReference type="NCBI Taxonomy" id="1639689"/>
    <lineage>
        <taxon>Bacteria</taxon>
        <taxon>Pseudomonadati</taxon>
        <taxon>Pseudomonadota</taxon>
        <taxon>Alphaproteobacteria</taxon>
        <taxon>Rhodobacterales</taxon>
        <taxon>Paracoccaceae</taxon>
        <taxon>Pontivivens</taxon>
    </lineage>
</organism>
<dbReference type="EMBL" id="OMKW01000001">
    <property type="protein sequence ID" value="SPF28360.1"/>
    <property type="molecule type" value="Genomic_DNA"/>
</dbReference>
<dbReference type="AlphaFoldDB" id="A0A2R8A8J2"/>
<evidence type="ECO:0000313" key="2">
    <source>
        <dbReference type="EMBL" id="SPF28360.1"/>
    </source>
</evidence>
<protein>
    <recommendedName>
        <fullName evidence="1">DUF1330 domain-containing protein</fullName>
    </recommendedName>
</protein>
<proteinExistence type="predicted"/>
<reference evidence="2 3" key="1">
    <citation type="submission" date="2018-03" db="EMBL/GenBank/DDBJ databases">
        <authorList>
            <person name="Keele B.F."/>
        </authorList>
    </citation>
    <scope>NUCLEOTIDE SEQUENCE [LARGE SCALE GENOMIC DNA]</scope>
    <source>
        <strain evidence="2 3">CeCT 8812</strain>
    </source>
</reference>